<name>A0A679J691_VARPD</name>
<accession>A0A679J691</accession>
<dbReference type="Gene3D" id="1.10.12.10">
    <property type="entry name" value="Lyase 2-enoyl-coa Hydratase, Chain A, domain 2"/>
    <property type="match status" value="1"/>
</dbReference>
<reference evidence="4" key="1">
    <citation type="submission" date="2019-12" db="EMBL/GenBank/DDBJ databases">
        <authorList>
            <person name="Cremers G."/>
        </authorList>
    </citation>
    <scope>NUCLEOTIDE SEQUENCE</scope>
    <source>
        <strain evidence="4">Vvax</strain>
    </source>
</reference>
<dbReference type="RefSeq" id="WP_339093091.1">
    <property type="nucleotide sequence ID" value="NZ_LR743508.1"/>
</dbReference>
<dbReference type="SUPFAM" id="SSF52096">
    <property type="entry name" value="ClpP/crotonase"/>
    <property type="match status" value="1"/>
</dbReference>
<dbReference type="InterPro" id="IPR018376">
    <property type="entry name" value="Enoyl-CoA_hyd/isom_CS"/>
</dbReference>
<dbReference type="CDD" id="cd06558">
    <property type="entry name" value="crotonase-like"/>
    <property type="match status" value="1"/>
</dbReference>
<evidence type="ECO:0000256" key="3">
    <source>
        <dbReference type="RuleBase" id="RU003707"/>
    </source>
</evidence>
<dbReference type="Pfam" id="PF00378">
    <property type="entry name" value="ECH_1"/>
    <property type="match status" value="1"/>
</dbReference>
<evidence type="ECO:0000256" key="1">
    <source>
        <dbReference type="ARBA" id="ARBA00005254"/>
    </source>
</evidence>
<dbReference type="FunFam" id="3.90.226.10:FF:000009">
    <property type="entry name" value="Carnitinyl-CoA dehydratase"/>
    <property type="match status" value="1"/>
</dbReference>
<organism evidence="4">
    <name type="scientific">Variovorax paradoxus</name>
    <dbReference type="NCBI Taxonomy" id="34073"/>
    <lineage>
        <taxon>Bacteria</taxon>
        <taxon>Pseudomonadati</taxon>
        <taxon>Pseudomonadota</taxon>
        <taxon>Betaproteobacteria</taxon>
        <taxon>Burkholderiales</taxon>
        <taxon>Comamonadaceae</taxon>
        <taxon>Variovorax</taxon>
    </lineage>
</organism>
<dbReference type="GO" id="GO:0006635">
    <property type="term" value="P:fatty acid beta-oxidation"/>
    <property type="evidence" value="ECO:0007669"/>
    <property type="project" value="TreeGrafter"/>
</dbReference>
<evidence type="ECO:0000313" key="4">
    <source>
        <dbReference type="EMBL" id="CAA2109144.1"/>
    </source>
</evidence>
<dbReference type="Gene3D" id="3.90.226.10">
    <property type="entry name" value="2-enoyl-CoA Hydratase, Chain A, domain 1"/>
    <property type="match status" value="1"/>
</dbReference>
<protein>
    <submittedName>
        <fullName evidence="4">Carnitinyl-CoA dehydratase</fullName>
        <ecNumber evidence="4">4.2.1.149</ecNumber>
    </submittedName>
</protein>
<keyword evidence="2 4" id="KW-0456">Lyase</keyword>
<dbReference type="AlphaFoldDB" id="A0A679J691"/>
<sequence>MTGDIRYEKQGHVATITLERPEARNALTPRMLCLLADAFVDFRADAQLRVAILTGAGERAFCAGGDLATTLPLMTGDRAPADDFERRMLADPLVLAASSLRDFALHKPVIAAINGACMAAGFETMLGTDIRVAAAHASFGLPEVQRALIPFAGSMVRLPRQIGHARAMEFMLTGRPMDAQAALQCGLVNHVVPPERLMEKAREIALQIAGNGPLAVQAVKQTATEANGVPLDVGYRLEDRAKKAVFASADAREGPRAFMEKRSPGYTGQ</sequence>
<proteinExistence type="inferred from homology"/>
<dbReference type="EMBL" id="LR743508">
    <property type="protein sequence ID" value="CAA2109144.1"/>
    <property type="molecule type" value="Genomic_DNA"/>
</dbReference>
<dbReference type="GO" id="GO:0016829">
    <property type="term" value="F:lyase activity"/>
    <property type="evidence" value="ECO:0007669"/>
    <property type="project" value="UniProtKB-KW"/>
</dbReference>
<dbReference type="InterPro" id="IPR029045">
    <property type="entry name" value="ClpP/crotonase-like_dom_sf"/>
</dbReference>
<dbReference type="InterPro" id="IPR001753">
    <property type="entry name" value="Enoyl-CoA_hydra/iso"/>
</dbReference>
<dbReference type="PANTHER" id="PTHR11941:SF54">
    <property type="entry name" value="ENOYL-COA HYDRATASE, MITOCHONDRIAL"/>
    <property type="match status" value="1"/>
</dbReference>
<gene>
    <name evidence="4" type="primary">caiD_3</name>
    <name evidence="4" type="ORF">VVAX_05415</name>
</gene>
<dbReference type="PROSITE" id="PS00166">
    <property type="entry name" value="ENOYL_COA_HYDRATASE"/>
    <property type="match status" value="1"/>
</dbReference>
<comment type="similarity">
    <text evidence="1 3">Belongs to the enoyl-CoA hydratase/isomerase family.</text>
</comment>
<dbReference type="PANTHER" id="PTHR11941">
    <property type="entry name" value="ENOYL-COA HYDRATASE-RELATED"/>
    <property type="match status" value="1"/>
</dbReference>
<dbReference type="EC" id="4.2.1.149" evidence="4"/>
<dbReference type="InterPro" id="IPR014748">
    <property type="entry name" value="Enoyl-CoA_hydra_C"/>
</dbReference>
<evidence type="ECO:0000256" key="2">
    <source>
        <dbReference type="ARBA" id="ARBA00023239"/>
    </source>
</evidence>